<accession>A0ACC2IMC2</accession>
<proteinExistence type="predicted"/>
<dbReference type="Proteomes" id="UP001153334">
    <property type="component" value="Unassembled WGS sequence"/>
</dbReference>
<sequence length="291" mass="32236">MMSMMLNEVALPPPPPSSQAGSSAAAVPPPRFPTYLLPSVSRHLRRHRRIPSPPRIAIPAHNDVPPLSNSPTDSELSNPVECPPPSSSSPWVSHVKHGFRSPSTKQSDVDVSTLTRSQPDTIRCSTCGTDFAFYSQIVSKGFTGRYGRAWLVSPPEGPSQKSGPNLINIKVGKPENRLLVTGAHVVSDIQCITCRARVGWKYVDAKEESQKYKIGKFILETQRTVEYGSWDDGVADEMPELEFEQKETHDGDNVEPVVFDSDDSDECEDLFTGVWDAKIAAKRRKLKLNRR</sequence>
<protein>
    <submittedName>
        <fullName evidence="1">Uncharacterized protein</fullName>
    </submittedName>
</protein>
<organism evidence="1 2">
    <name type="scientific">Nemania bipapillata</name>
    <dbReference type="NCBI Taxonomy" id="110536"/>
    <lineage>
        <taxon>Eukaryota</taxon>
        <taxon>Fungi</taxon>
        <taxon>Dikarya</taxon>
        <taxon>Ascomycota</taxon>
        <taxon>Pezizomycotina</taxon>
        <taxon>Sordariomycetes</taxon>
        <taxon>Xylariomycetidae</taxon>
        <taxon>Xylariales</taxon>
        <taxon>Xylariaceae</taxon>
        <taxon>Nemania</taxon>
    </lineage>
</organism>
<evidence type="ECO:0000313" key="2">
    <source>
        <dbReference type="Proteomes" id="UP001153334"/>
    </source>
</evidence>
<evidence type="ECO:0000313" key="1">
    <source>
        <dbReference type="EMBL" id="KAJ8116361.1"/>
    </source>
</evidence>
<reference evidence="1" key="1">
    <citation type="submission" date="2022-11" db="EMBL/GenBank/DDBJ databases">
        <title>Genome Sequence of Nemania bipapillata.</title>
        <authorList>
            <person name="Buettner E."/>
        </authorList>
    </citation>
    <scope>NUCLEOTIDE SEQUENCE</scope>
    <source>
        <strain evidence="1">CP14</strain>
    </source>
</reference>
<dbReference type="EMBL" id="JAPESX010001203">
    <property type="protein sequence ID" value="KAJ8116361.1"/>
    <property type="molecule type" value="Genomic_DNA"/>
</dbReference>
<gene>
    <name evidence="1" type="ORF">ONZ43_g4457</name>
</gene>
<comment type="caution">
    <text evidence="1">The sequence shown here is derived from an EMBL/GenBank/DDBJ whole genome shotgun (WGS) entry which is preliminary data.</text>
</comment>
<keyword evidence="2" id="KW-1185">Reference proteome</keyword>
<name>A0ACC2IMC2_9PEZI</name>